<protein>
    <submittedName>
        <fullName evidence="1">Reverse transcriptase</fullName>
    </submittedName>
</protein>
<dbReference type="PANTHER" id="PTHR47331">
    <property type="entry name" value="PHD-TYPE DOMAIN-CONTAINING PROTEIN"/>
    <property type="match status" value="1"/>
</dbReference>
<evidence type="ECO:0000313" key="2">
    <source>
        <dbReference type="Proteomes" id="UP001054837"/>
    </source>
</evidence>
<accession>A0AAV4PY40</accession>
<reference evidence="1 2" key="1">
    <citation type="submission" date="2021-06" db="EMBL/GenBank/DDBJ databases">
        <title>Caerostris darwini draft genome.</title>
        <authorList>
            <person name="Kono N."/>
            <person name="Arakawa K."/>
        </authorList>
    </citation>
    <scope>NUCLEOTIDE SEQUENCE [LARGE SCALE GENOMIC DNA]</scope>
</reference>
<keyword evidence="1" id="KW-0548">Nucleotidyltransferase</keyword>
<dbReference type="AlphaFoldDB" id="A0AAV4PY40"/>
<sequence>MTPPYLAVKCLQQLAIQEEHNFPLASKAALKEFYVDDLMSGANSTTEALDLQAQLIQMLSSAGLVLRKWASNCNELTNLIQEDLRLPNASLSIDDDTVKTLGALTKRTLLSTIAKTFDPLGWLSPITIQSKLLMQKLWKYQLQWDEVVPPDIAIEWKTLSQDILFVKDFKIARYLFLDPDNQFQLHGFSDASEKAYAAVIYCRSVSNTGQIKVQLVIAKTKVAPLKTISLPRMELCGALLLSKLMDFTCKAFDIPISQSHFHADSTIELAWIGSHASRWKTFVVNRVAKIQTLSSPTQWHHVSGNENPADLATRGVSSSALLTSVWFCGPEFLYNECSFHPESSVPTLNDSVPEERCCVQSTIAANHLPNSNDLFQKYSSLSKLKRVAAYCLRFVNNCRNSKDKVTGFLNTSELTNAINVLIKSVQFIVFNNEINALIRNQALSCRSKILSLNPFLDNSGILRVGGHLRHANIAYGHKHPILLPKGHILTDLIVRYYLEILLHAGPQLVQSSIQEQYWIIGARDVIRHLIRKCIKSTKYHLKLTVVGVDKLSVVVDFSAEKYPQREIKVIEGPKRRCSLA</sequence>
<comment type="caution">
    <text evidence="1">The sequence shown here is derived from an EMBL/GenBank/DDBJ whole genome shotgun (WGS) entry which is preliminary data.</text>
</comment>
<dbReference type="InterPro" id="IPR008042">
    <property type="entry name" value="Retrotrans_Pao"/>
</dbReference>
<gene>
    <name evidence="1" type="primary">AVEN_145047_1</name>
    <name evidence="1" type="ORF">CDAR_417861</name>
</gene>
<keyword evidence="1" id="KW-0808">Transferase</keyword>
<organism evidence="1 2">
    <name type="scientific">Caerostris darwini</name>
    <dbReference type="NCBI Taxonomy" id="1538125"/>
    <lineage>
        <taxon>Eukaryota</taxon>
        <taxon>Metazoa</taxon>
        <taxon>Ecdysozoa</taxon>
        <taxon>Arthropoda</taxon>
        <taxon>Chelicerata</taxon>
        <taxon>Arachnida</taxon>
        <taxon>Araneae</taxon>
        <taxon>Araneomorphae</taxon>
        <taxon>Entelegynae</taxon>
        <taxon>Araneoidea</taxon>
        <taxon>Araneidae</taxon>
        <taxon>Caerostris</taxon>
    </lineage>
</organism>
<evidence type="ECO:0000313" key="1">
    <source>
        <dbReference type="EMBL" id="GIY00093.1"/>
    </source>
</evidence>
<name>A0AAV4PY40_9ARAC</name>
<dbReference type="GO" id="GO:0003964">
    <property type="term" value="F:RNA-directed DNA polymerase activity"/>
    <property type="evidence" value="ECO:0007669"/>
    <property type="project" value="UniProtKB-KW"/>
</dbReference>
<keyword evidence="2" id="KW-1185">Reference proteome</keyword>
<dbReference type="Pfam" id="PF05380">
    <property type="entry name" value="Peptidase_A17"/>
    <property type="match status" value="1"/>
</dbReference>
<dbReference type="Proteomes" id="UP001054837">
    <property type="component" value="Unassembled WGS sequence"/>
</dbReference>
<dbReference type="PANTHER" id="PTHR47331:SF8">
    <property type="match status" value="1"/>
</dbReference>
<dbReference type="EMBL" id="BPLQ01003390">
    <property type="protein sequence ID" value="GIY00093.1"/>
    <property type="molecule type" value="Genomic_DNA"/>
</dbReference>
<keyword evidence="1" id="KW-0695">RNA-directed DNA polymerase</keyword>
<proteinExistence type="predicted"/>